<organism evidence="2 3">
    <name type="scientific">Natronorubrum daqingense</name>
    <dbReference type="NCBI Taxonomy" id="588898"/>
    <lineage>
        <taxon>Archaea</taxon>
        <taxon>Methanobacteriati</taxon>
        <taxon>Methanobacteriota</taxon>
        <taxon>Stenosarchaea group</taxon>
        <taxon>Halobacteria</taxon>
        <taxon>Halobacteriales</taxon>
        <taxon>Natrialbaceae</taxon>
        <taxon>Natronorubrum</taxon>
    </lineage>
</organism>
<dbReference type="EMBL" id="FTNP01000009">
    <property type="protein sequence ID" value="SIS07449.1"/>
    <property type="molecule type" value="Genomic_DNA"/>
</dbReference>
<evidence type="ECO:0000256" key="1">
    <source>
        <dbReference type="SAM" id="MobiDB-lite"/>
    </source>
</evidence>
<reference evidence="2 3" key="1">
    <citation type="submission" date="2017-01" db="EMBL/GenBank/DDBJ databases">
        <authorList>
            <person name="Mah S.A."/>
            <person name="Swanson W.J."/>
            <person name="Moy G.W."/>
            <person name="Vacquier V.D."/>
        </authorList>
    </citation>
    <scope>NUCLEOTIDE SEQUENCE [LARGE SCALE GENOMIC DNA]</scope>
    <source>
        <strain evidence="2 3">CGMCC 1.8909</strain>
    </source>
</reference>
<protein>
    <submittedName>
        <fullName evidence="2">Uncharacterized protein</fullName>
    </submittedName>
</protein>
<evidence type="ECO:0000313" key="2">
    <source>
        <dbReference type="EMBL" id="SIS07449.1"/>
    </source>
</evidence>
<feature type="region of interest" description="Disordered" evidence="1">
    <location>
        <begin position="1"/>
        <end position="38"/>
    </location>
</feature>
<dbReference type="AlphaFoldDB" id="A0A1N7G4D0"/>
<keyword evidence="3" id="KW-1185">Reference proteome</keyword>
<dbReference type="Proteomes" id="UP000185687">
    <property type="component" value="Unassembled WGS sequence"/>
</dbReference>
<sequence>MNMSTETTSRQKRTDYNQPESGIELIDESTIRSLEDQDSDEDGCRFAAVAKTHELATGANSTIKLPVTVVAYVDGSGEYAVESEFFGYLEDWEYIPRTIVVTDDSVVRELPDAHKARYAPILESYERVLSEDE</sequence>
<evidence type="ECO:0000313" key="3">
    <source>
        <dbReference type="Proteomes" id="UP000185687"/>
    </source>
</evidence>
<gene>
    <name evidence="2" type="ORF">SAMN05421809_3711</name>
</gene>
<proteinExistence type="predicted"/>
<name>A0A1N7G4D0_9EURY</name>
<accession>A0A1N7G4D0</accession>